<organism evidence="2 3">
    <name type="scientific">Sphingomonas cavernae</name>
    <dbReference type="NCBI Taxonomy" id="2320861"/>
    <lineage>
        <taxon>Bacteria</taxon>
        <taxon>Pseudomonadati</taxon>
        <taxon>Pseudomonadota</taxon>
        <taxon>Alphaproteobacteria</taxon>
        <taxon>Sphingomonadales</taxon>
        <taxon>Sphingomonadaceae</taxon>
        <taxon>Sphingomonas</taxon>
    </lineage>
</organism>
<keyword evidence="3" id="KW-1185">Reference proteome</keyword>
<dbReference type="AlphaFoldDB" id="A0A418W6E4"/>
<feature type="transmembrane region" description="Helical" evidence="1">
    <location>
        <begin position="149"/>
        <end position="168"/>
    </location>
</feature>
<sequence>MLSYSYSISDRSEHAAAGVSRTELVTGMQLLRAVNMQSVRLQLAVLRRDRRPAMESLDHLADMDRELEHFIEGIGPAGAAAPELREIAELVALQKRALADEKIALMAGISGAKLGGETIAQLPEAEPEAITDTLELTSEYQPSSAAAKLLAATAVLAVIGVAVTGWLFSDAIAAAMRF</sequence>
<comment type="caution">
    <text evidence="2">The sequence shown here is derived from an EMBL/GenBank/DDBJ whole genome shotgun (WGS) entry which is preliminary data.</text>
</comment>
<dbReference type="EMBL" id="QYUM01000004">
    <property type="protein sequence ID" value="RJF85582.1"/>
    <property type="molecule type" value="Genomic_DNA"/>
</dbReference>
<gene>
    <name evidence="2" type="ORF">D3876_16815</name>
</gene>
<protein>
    <submittedName>
        <fullName evidence="2">Uncharacterized protein</fullName>
    </submittedName>
</protein>
<name>A0A418W6E4_9SPHN</name>
<evidence type="ECO:0000313" key="3">
    <source>
        <dbReference type="Proteomes" id="UP000286100"/>
    </source>
</evidence>
<keyword evidence="1" id="KW-1133">Transmembrane helix</keyword>
<evidence type="ECO:0000313" key="2">
    <source>
        <dbReference type="EMBL" id="RJF85582.1"/>
    </source>
</evidence>
<accession>A0A418W6E4</accession>
<dbReference type="Proteomes" id="UP000286100">
    <property type="component" value="Unassembled WGS sequence"/>
</dbReference>
<proteinExistence type="predicted"/>
<keyword evidence="1" id="KW-0812">Transmembrane</keyword>
<evidence type="ECO:0000256" key="1">
    <source>
        <dbReference type="SAM" id="Phobius"/>
    </source>
</evidence>
<dbReference type="RefSeq" id="WP_119764472.1">
    <property type="nucleotide sequence ID" value="NZ_QYUM01000004.1"/>
</dbReference>
<reference evidence="2 3" key="1">
    <citation type="submission" date="2018-09" db="EMBL/GenBank/DDBJ databases">
        <authorList>
            <person name="Zhu H."/>
        </authorList>
    </citation>
    <scope>NUCLEOTIDE SEQUENCE [LARGE SCALE GENOMIC DNA]</scope>
    <source>
        <strain evidence="2 3">K2R01-6</strain>
    </source>
</reference>
<keyword evidence="1" id="KW-0472">Membrane</keyword>